<comment type="caution">
    <text evidence="3">The sequence shown here is derived from an EMBL/GenBank/DDBJ whole genome shotgun (WGS) entry which is preliminary data.</text>
</comment>
<reference evidence="3 4" key="1">
    <citation type="journal article" date="2019" name="Sci. Rep.">
        <title>Orb-weaving spider Araneus ventricosus genome elucidates the spidroin gene catalogue.</title>
        <authorList>
            <person name="Kono N."/>
            <person name="Nakamura H."/>
            <person name="Ohtoshi R."/>
            <person name="Moran D.A.P."/>
            <person name="Shinohara A."/>
            <person name="Yoshida Y."/>
            <person name="Fujiwara M."/>
            <person name="Mori M."/>
            <person name="Tomita M."/>
            <person name="Arakawa K."/>
        </authorList>
    </citation>
    <scope>NUCLEOTIDE SEQUENCE [LARGE SCALE GENOMIC DNA]</scope>
</reference>
<dbReference type="Proteomes" id="UP000499080">
    <property type="component" value="Unassembled WGS sequence"/>
</dbReference>
<dbReference type="OrthoDB" id="6425987at2759"/>
<dbReference type="InterPro" id="IPR039190">
    <property type="entry name" value="TTC14"/>
</dbReference>
<dbReference type="Gene3D" id="1.25.40.10">
    <property type="entry name" value="Tetratricopeptide repeat domain"/>
    <property type="match status" value="1"/>
</dbReference>
<evidence type="ECO:0000313" key="4">
    <source>
        <dbReference type="Proteomes" id="UP000499080"/>
    </source>
</evidence>
<sequence>MSWSQWSTLQGAWHGVVHQVTDFNCSFVTVVPTAGRISEQRQTSVIQLCIEAAVFLSVVLHRPHPVFEADHPDHRTPTIMHSGYIPKSFCNIAERKSTFSLLKSFEYFRSGNMYKALHYANKSIAFNPDNIQARVTRGTVYANLGKMKKAFIDTEDSLKLDPKHESASKQMSELLVAASKTYLLHGNYFSWHESLVLAKKYNSNNREAQELLTKSKYETCASTSVNPGPVTMLIPPSMADYETCASTSVNPGPVTMLIPPSMADVSPIYNRVFPQVDKRRLLKQYRKQRKRKRKHHRRRRSERRKSQQRASSVGQPIPITTTRRQVFLRPGSPVFRRPFPPRSINPRS</sequence>
<name>A0A4Y2A4G2_ARAVE</name>
<dbReference type="InterPro" id="IPR011990">
    <property type="entry name" value="TPR-like_helical_dom_sf"/>
</dbReference>
<feature type="region of interest" description="Disordered" evidence="2">
    <location>
        <begin position="285"/>
        <end position="348"/>
    </location>
</feature>
<dbReference type="AlphaFoldDB" id="A0A4Y2A4G2"/>
<feature type="compositionally biased region" description="Basic residues" evidence="2">
    <location>
        <begin position="285"/>
        <end position="307"/>
    </location>
</feature>
<feature type="compositionally biased region" description="Pro residues" evidence="2">
    <location>
        <begin position="338"/>
        <end position="348"/>
    </location>
</feature>
<dbReference type="PANTHER" id="PTHR23184">
    <property type="entry name" value="TETRATRICOPEPTIDE REPEAT PROTEIN 14"/>
    <property type="match status" value="1"/>
</dbReference>
<feature type="repeat" description="TPR" evidence="1">
    <location>
        <begin position="131"/>
        <end position="164"/>
    </location>
</feature>
<dbReference type="SMART" id="SM00028">
    <property type="entry name" value="TPR"/>
    <property type="match status" value="2"/>
</dbReference>
<gene>
    <name evidence="3" type="ORF">AVEN_243567_3</name>
</gene>
<dbReference type="EMBL" id="BGPR01000006">
    <property type="protein sequence ID" value="GBL74678.1"/>
    <property type="molecule type" value="Genomic_DNA"/>
</dbReference>
<keyword evidence="1" id="KW-0802">TPR repeat</keyword>
<evidence type="ECO:0000256" key="1">
    <source>
        <dbReference type="PROSITE-ProRule" id="PRU00339"/>
    </source>
</evidence>
<keyword evidence="4" id="KW-1185">Reference proteome</keyword>
<feature type="compositionally biased region" description="Polar residues" evidence="2">
    <location>
        <begin position="310"/>
        <end position="324"/>
    </location>
</feature>
<evidence type="ECO:0000313" key="3">
    <source>
        <dbReference type="EMBL" id="GBL74678.1"/>
    </source>
</evidence>
<proteinExistence type="predicted"/>
<organism evidence="3 4">
    <name type="scientific">Araneus ventricosus</name>
    <name type="common">Orbweaver spider</name>
    <name type="synonym">Epeira ventricosa</name>
    <dbReference type="NCBI Taxonomy" id="182803"/>
    <lineage>
        <taxon>Eukaryota</taxon>
        <taxon>Metazoa</taxon>
        <taxon>Ecdysozoa</taxon>
        <taxon>Arthropoda</taxon>
        <taxon>Chelicerata</taxon>
        <taxon>Arachnida</taxon>
        <taxon>Araneae</taxon>
        <taxon>Araneomorphae</taxon>
        <taxon>Entelegynae</taxon>
        <taxon>Araneoidea</taxon>
        <taxon>Araneidae</taxon>
        <taxon>Araneus</taxon>
    </lineage>
</organism>
<protein>
    <submittedName>
        <fullName evidence="3">Uncharacterized protein</fullName>
    </submittedName>
</protein>
<dbReference type="PROSITE" id="PS50005">
    <property type="entry name" value="TPR"/>
    <property type="match status" value="1"/>
</dbReference>
<dbReference type="SUPFAM" id="SSF48452">
    <property type="entry name" value="TPR-like"/>
    <property type="match status" value="1"/>
</dbReference>
<dbReference type="InterPro" id="IPR019734">
    <property type="entry name" value="TPR_rpt"/>
</dbReference>
<dbReference type="PANTHER" id="PTHR23184:SF9">
    <property type="entry name" value="TETRATRICOPEPTIDE REPEAT PROTEIN 14"/>
    <property type="match status" value="1"/>
</dbReference>
<accession>A0A4Y2A4G2</accession>
<evidence type="ECO:0000256" key="2">
    <source>
        <dbReference type="SAM" id="MobiDB-lite"/>
    </source>
</evidence>